<dbReference type="PANTHER" id="PTHR24036:SF5">
    <property type="entry name" value="THROMBOMODULIN"/>
    <property type="match status" value="1"/>
</dbReference>
<name>A0A5B7J0A6_PORTR</name>
<evidence type="ECO:0000313" key="4">
    <source>
        <dbReference type="Proteomes" id="UP000324222"/>
    </source>
</evidence>
<comment type="caution">
    <text evidence="3">The sequence shown here is derived from an EMBL/GenBank/DDBJ whole genome shotgun (WGS) entry which is preliminary data.</text>
</comment>
<protein>
    <submittedName>
        <fullName evidence="3">Protein Skeletor, isoforms B/C</fullName>
    </submittedName>
</protein>
<evidence type="ECO:0000313" key="3">
    <source>
        <dbReference type="EMBL" id="MPC89592.1"/>
    </source>
</evidence>
<organism evidence="3 4">
    <name type="scientific">Portunus trituberculatus</name>
    <name type="common">Swimming crab</name>
    <name type="synonym">Neptunus trituberculatus</name>
    <dbReference type="NCBI Taxonomy" id="210409"/>
    <lineage>
        <taxon>Eukaryota</taxon>
        <taxon>Metazoa</taxon>
        <taxon>Ecdysozoa</taxon>
        <taxon>Arthropoda</taxon>
        <taxon>Crustacea</taxon>
        <taxon>Multicrustacea</taxon>
        <taxon>Malacostraca</taxon>
        <taxon>Eumalacostraca</taxon>
        <taxon>Eucarida</taxon>
        <taxon>Decapoda</taxon>
        <taxon>Pleocyemata</taxon>
        <taxon>Brachyura</taxon>
        <taxon>Eubrachyura</taxon>
        <taxon>Portunoidea</taxon>
        <taxon>Portunidae</taxon>
        <taxon>Portuninae</taxon>
        <taxon>Portunus</taxon>
    </lineage>
</organism>
<dbReference type="EMBL" id="VSRR010081557">
    <property type="protein sequence ID" value="MPC89592.1"/>
    <property type="molecule type" value="Genomic_DNA"/>
</dbReference>
<proteinExistence type="predicted"/>
<dbReference type="InterPro" id="IPR019545">
    <property type="entry name" value="DM13_domain"/>
</dbReference>
<evidence type="ECO:0000259" key="2">
    <source>
        <dbReference type="PROSITE" id="PS51549"/>
    </source>
</evidence>
<dbReference type="Pfam" id="PF10517">
    <property type="entry name" value="DM13"/>
    <property type="match status" value="1"/>
</dbReference>
<evidence type="ECO:0000256" key="1">
    <source>
        <dbReference type="ARBA" id="ARBA00022737"/>
    </source>
</evidence>
<reference evidence="3 4" key="1">
    <citation type="submission" date="2019-05" db="EMBL/GenBank/DDBJ databases">
        <title>Another draft genome of Portunus trituberculatus and its Hox gene families provides insights of decapod evolution.</title>
        <authorList>
            <person name="Jeong J.-H."/>
            <person name="Song I."/>
            <person name="Kim S."/>
            <person name="Choi T."/>
            <person name="Kim D."/>
            <person name="Ryu S."/>
            <person name="Kim W."/>
        </authorList>
    </citation>
    <scope>NUCLEOTIDE SEQUENCE [LARGE SCALE GENOMIC DNA]</scope>
    <source>
        <tissue evidence="3">Muscle</tissue>
    </source>
</reference>
<dbReference type="PANTHER" id="PTHR24036">
    <property type="entry name" value="SKELETOR-RELATED"/>
    <property type="match status" value="1"/>
</dbReference>
<dbReference type="OrthoDB" id="2448405at2759"/>
<dbReference type="AlphaFoldDB" id="A0A5B7J0A6"/>
<dbReference type="Proteomes" id="UP000324222">
    <property type="component" value="Unassembled WGS sequence"/>
</dbReference>
<dbReference type="InterPro" id="IPR052126">
    <property type="entry name" value="Spindle_Org/Thrombomodulin"/>
</dbReference>
<feature type="domain" description="DM13" evidence="2">
    <location>
        <begin position="1"/>
        <end position="62"/>
    </location>
</feature>
<accession>A0A5B7J0A6</accession>
<keyword evidence="1" id="KW-0677">Repeat</keyword>
<dbReference type="SMART" id="SM00686">
    <property type="entry name" value="DM13"/>
    <property type="match status" value="1"/>
</dbReference>
<dbReference type="PROSITE" id="PS51549">
    <property type="entry name" value="DM13"/>
    <property type="match status" value="1"/>
</dbReference>
<gene>
    <name evidence="3" type="primary">Skeletor_5</name>
    <name evidence="3" type="ORF">E2C01_084546</name>
</gene>
<sequence>MKGVRVEEVSNEANPRNLDVLRAYEGEDIELQLPENLTVYDIDYLAVWCVAYKHNFGHVQIPPADDLWVPPALGQTRIKVNIQPAVLVLLRHLLESVTLYRSLD</sequence>
<keyword evidence="4" id="KW-1185">Reference proteome</keyword>